<keyword evidence="6 12" id="KW-0028">Amino-acid biosynthesis</keyword>
<gene>
    <name evidence="12" type="primary">dapA</name>
    <name evidence="16" type="ORF">C4532_12710</name>
</gene>
<name>A0A419EVR6_9BACT</name>
<evidence type="ECO:0000256" key="8">
    <source>
        <dbReference type="ARBA" id="ARBA00023154"/>
    </source>
</evidence>
<comment type="similarity">
    <text evidence="3 12 13">Belongs to the DapA family.</text>
</comment>
<evidence type="ECO:0000256" key="14">
    <source>
        <dbReference type="PIRSR" id="PIRSR001365-1"/>
    </source>
</evidence>
<dbReference type="GO" id="GO:0005829">
    <property type="term" value="C:cytosol"/>
    <property type="evidence" value="ECO:0007669"/>
    <property type="project" value="TreeGrafter"/>
</dbReference>
<protein>
    <recommendedName>
        <fullName evidence="4 12">4-hydroxy-tetrahydrodipicolinate synthase</fullName>
        <shortName evidence="12">HTPA synthase</shortName>
        <ecNumber evidence="4 12">4.3.3.7</ecNumber>
    </recommendedName>
</protein>
<dbReference type="EC" id="4.3.3.7" evidence="4 12"/>
<feature type="binding site" evidence="12 15">
    <location>
        <position position="200"/>
    </location>
    <ligand>
        <name>pyruvate</name>
        <dbReference type="ChEBI" id="CHEBI:15361"/>
    </ligand>
</feature>
<dbReference type="Pfam" id="PF00701">
    <property type="entry name" value="DHDPS"/>
    <property type="match status" value="1"/>
</dbReference>
<keyword evidence="8 12" id="KW-0457">Lysine biosynthesis</keyword>
<sequence length="291" mass="31371">MFTGSMVALVTPFINGKVDEAKIPELVEFQISRGTDVICPCGCTGEAATLTHDEQIRIVRIVVETVAGRVKVIAGTGSNSTEEALHLTKRAKEAGVDGALMITPYYNKPPQRGLKLHYERIAGAVDLPIMLYNVPSRTGVNMLPETVAELSQIENIVAIKEASGNVDQVSSILSMCDITVLSGDDSLTLPMLAVGAKGVVSVAANVAPAEVAALIDSFNSCNMDEAQRIHYQLLPLFKALFCETNPIPVKRALNMMGFITNELRPPLTPLAPEHEPRLRTVLEKLGLLELV</sequence>
<keyword evidence="5 12" id="KW-0963">Cytoplasm</keyword>
<dbReference type="PANTHER" id="PTHR12128:SF66">
    <property type="entry name" value="4-HYDROXY-2-OXOGLUTARATE ALDOLASE, MITOCHONDRIAL"/>
    <property type="match status" value="1"/>
</dbReference>
<dbReference type="PRINTS" id="PR00146">
    <property type="entry name" value="DHPICSNTHASE"/>
</dbReference>
<comment type="caution">
    <text evidence="12">Lacks conserved residue(s) required for the propagation of feature annotation.</text>
</comment>
<keyword evidence="7 12" id="KW-0220">Diaminopimelate biosynthesis</keyword>
<dbReference type="SUPFAM" id="SSF51569">
    <property type="entry name" value="Aldolase"/>
    <property type="match status" value="1"/>
</dbReference>
<comment type="catalytic activity">
    <reaction evidence="11 12">
        <text>L-aspartate 4-semialdehyde + pyruvate = (2S,4S)-4-hydroxy-2,3,4,5-tetrahydrodipicolinate + H2O + H(+)</text>
        <dbReference type="Rhea" id="RHEA:34171"/>
        <dbReference type="ChEBI" id="CHEBI:15361"/>
        <dbReference type="ChEBI" id="CHEBI:15377"/>
        <dbReference type="ChEBI" id="CHEBI:15378"/>
        <dbReference type="ChEBI" id="CHEBI:67139"/>
        <dbReference type="ChEBI" id="CHEBI:537519"/>
        <dbReference type="EC" id="4.3.3.7"/>
    </reaction>
</comment>
<dbReference type="GO" id="GO:0008840">
    <property type="term" value="F:4-hydroxy-tetrahydrodipicolinate synthase activity"/>
    <property type="evidence" value="ECO:0007669"/>
    <property type="project" value="UniProtKB-UniRule"/>
</dbReference>
<evidence type="ECO:0000256" key="6">
    <source>
        <dbReference type="ARBA" id="ARBA00022605"/>
    </source>
</evidence>
<evidence type="ECO:0000256" key="15">
    <source>
        <dbReference type="PIRSR" id="PIRSR001365-2"/>
    </source>
</evidence>
<evidence type="ECO:0000256" key="7">
    <source>
        <dbReference type="ARBA" id="ARBA00022915"/>
    </source>
</evidence>
<dbReference type="PROSITE" id="PS00666">
    <property type="entry name" value="DHDPS_2"/>
    <property type="match status" value="1"/>
</dbReference>
<dbReference type="NCBIfam" id="TIGR00674">
    <property type="entry name" value="dapA"/>
    <property type="match status" value="1"/>
</dbReference>
<reference evidence="16 17" key="1">
    <citation type="journal article" date="2017" name="ISME J.">
        <title>Energy and carbon metabolisms in a deep terrestrial subsurface fluid microbial community.</title>
        <authorList>
            <person name="Momper L."/>
            <person name="Jungbluth S.P."/>
            <person name="Lee M.D."/>
            <person name="Amend J.P."/>
        </authorList>
    </citation>
    <scope>NUCLEOTIDE SEQUENCE [LARGE SCALE GENOMIC DNA]</scope>
    <source>
        <strain evidence="16">SURF_17</strain>
    </source>
</reference>
<dbReference type="Proteomes" id="UP000285961">
    <property type="component" value="Unassembled WGS sequence"/>
</dbReference>
<comment type="subcellular location">
    <subcellularLocation>
        <location evidence="12">Cytoplasm</location>
    </subcellularLocation>
</comment>
<evidence type="ECO:0000256" key="13">
    <source>
        <dbReference type="PIRNR" id="PIRNR001365"/>
    </source>
</evidence>
<dbReference type="InterPro" id="IPR013785">
    <property type="entry name" value="Aldolase_TIM"/>
</dbReference>
<feature type="active site" description="Proton donor/acceptor" evidence="12 14">
    <location>
        <position position="132"/>
    </location>
</feature>
<dbReference type="HAMAP" id="MF_00418">
    <property type="entry name" value="DapA"/>
    <property type="match status" value="1"/>
</dbReference>
<feature type="site" description="Part of a proton relay during catalysis" evidence="12">
    <location>
        <position position="106"/>
    </location>
</feature>
<evidence type="ECO:0000313" key="16">
    <source>
        <dbReference type="EMBL" id="RJP68502.1"/>
    </source>
</evidence>
<evidence type="ECO:0000256" key="11">
    <source>
        <dbReference type="ARBA" id="ARBA00047836"/>
    </source>
</evidence>
<dbReference type="Gene3D" id="3.20.20.70">
    <property type="entry name" value="Aldolase class I"/>
    <property type="match status" value="1"/>
</dbReference>
<dbReference type="InterPro" id="IPR002220">
    <property type="entry name" value="DapA-like"/>
</dbReference>
<dbReference type="PIRSF" id="PIRSF001365">
    <property type="entry name" value="DHDPS"/>
    <property type="match status" value="1"/>
</dbReference>
<evidence type="ECO:0000256" key="4">
    <source>
        <dbReference type="ARBA" id="ARBA00012086"/>
    </source>
</evidence>
<comment type="caution">
    <text evidence="16">The sequence shown here is derived from an EMBL/GenBank/DDBJ whole genome shotgun (WGS) entry which is preliminary data.</text>
</comment>
<evidence type="ECO:0000256" key="12">
    <source>
        <dbReference type="HAMAP-Rule" id="MF_00418"/>
    </source>
</evidence>
<keyword evidence="10 12" id="KW-0704">Schiff base</keyword>
<comment type="pathway">
    <text evidence="2 12">Amino-acid biosynthesis; L-lysine biosynthesis via DAP pathway; (S)-tetrahydrodipicolinate from L-aspartate: step 3/4.</text>
</comment>
<dbReference type="AlphaFoldDB" id="A0A419EVR6"/>
<dbReference type="InterPro" id="IPR020625">
    <property type="entry name" value="Schiff_base-form_aldolases_AS"/>
</dbReference>
<dbReference type="CDD" id="cd00950">
    <property type="entry name" value="DHDPS"/>
    <property type="match status" value="1"/>
</dbReference>
<feature type="active site" description="Schiff-base intermediate with substrate" evidence="12 14">
    <location>
        <position position="160"/>
    </location>
</feature>
<dbReference type="SMART" id="SM01130">
    <property type="entry name" value="DHDPS"/>
    <property type="match status" value="1"/>
</dbReference>
<dbReference type="GO" id="GO:0019877">
    <property type="term" value="P:diaminopimelate biosynthetic process"/>
    <property type="evidence" value="ECO:0007669"/>
    <property type="project" value="UniProtKB-UniRule"/>
</dbReference>
<evidence type="ECO:0000256" key="3">
    <source>
        <dbReference type="ARBA" id="ARBA00007592"/>
    </source>
</evidence>
<evidence type="ECO:0000256" key="5">
    <source>
        <dbReference type="ARBA" id="ARBA00022490"/>
    </source>
</evidence>
<evidence type="ECO:0000256" key="2">
    <source>
        <dbReference type="ARBA" id="ARBA00005120"/>
    </source>
</evidence>
<dbReference type="UniPathway" id="UPA00034">
    <property type="reaction ID" value="UER00017"/>
</dbReference>
<proteinExistence type="inferred from homology"/>
<keyword evidence="9 12" id="KW-0456">Lyase</keyword>
<evidence type="ECO:0000313" key="17">
    <source>
        <dbReference type="Proteomes" id="UP000285961"/>
    </source>
</evidence>
<comment type="function">
    <text evidence="1 12">Catalyzes the condensation of (S)-aspartate-beta-semialdehyde [(S)-ASA] and pyruvate to 4-hydroxy-tetrahydrodipicolinate (HTPA).</text>
</comment>
<evidence type="ECO:0000256" key="10">
    <source>
        <dbReference type="ARBA" id="ARBA00023270"/>
    </source>
</evidence>
<dbReference type="GO" id="GO:0009089">
    <property type="term" value="P:lysine biosynthetic process via diaminopimelate"/>
    <property type="evidence" value="ECO:0007669"/>
    <property type="project" value="UniProtKB-UniRule"/>
</dbReference>
<evidence type="ECO:0000256" key="1">
    <source>
        <dbReference type="ARBA" id="ARBA00003294"/>
    </source>
</evidence>
<comment type="subunit">
    <text evidence="12">Homotetramer; dimer of dimers.</text>
</comment>
<evidence type="ECO:0000256" key="9">
    <source>
        <dbReference type="ARBA" id="ARBA00023239"/>
    </source>
</evidence>
<comment type="caution">
    <text evidence="12">Was originally thought to be a dihydrodipicolinate synthase (DHDPS), catalyzing the condensation of (S)-aspartate-beta-semialdehyde [(S)-ASA] and pyruvate to dihydrodipicolinate (DHDP). However, it was shown in E.coli that the product of the enzymatic reaction is not dihydrodipicolinate but in fact (4S)-4-hydroxy-2,3,4,5-tetrahydro-(2S)-dipicolinic acid (HTPA), and that the consecutive dehydration reaction leading to DHDP is not spontaneous but catalyzed by DapB.</text>
</comment>
<dbReference type="InterPro" id="IPR005263">
    <property type="entry name" value="DapA"/>
</dbReference>
<dbReference type="EMBL" id="QZKI01000091">
    <property type="protein sequence ID" value="RJP68502.1"/>
    <property type="molecule type" value="Genomic_DNA"/>
</dbReference>
<accession>A0A419EVR6</accession>
<organism evidence="16 17">
    <name type="scientific">Candidatus Abyssobacteria bacterium SURF_17</name>
    <dbReference type="NCBI Taxonomy" id="2093361"/>
    <lineage>
        <taxon>Bacteria</taxon>
        <taxon>Pseudomonadati</taxon>
        <taxon>Candidatus Hydrogenedentota</taxon>
        <taxon>Candidatus Abyssobacteria</taxon>
    </lineage>
</organism>
<feature type="binding site" evidence="12 15">
    <location>
        <position position="44"/>
    </location>
    <ligand>
        <name>pyruvate</name>
        <dbReference type="ChEBI" id="CHEBI:15361"/>
    </ligand>
</feature>
<dbReference type="PANTHER" id="PTHR12128">
    <property type="entry name" value="DIHYDRODIPICOLINATE SYNTHASE"/>
    <property type="match status" value="1"/>
</dbReference>